<protein>
    <recommendedName>
        <fullName evidence="2">PIG-L family deacetylase</fullName>
    </recommendedName>
</protein>
<feature type="non-terminal residue" evidence="1">
    <location>
        <position position="100"/>
    </location>
</feature>
<name>A0A381QKE0_9ZZZZ</name>
<reference evidence="1" key="1">
    <citation type="submission" date="2018-05" db="EMBL/GenBank/DDBJ databases">
        <authorList>
            <person name="Lanie J.A."/>
            <person name="Ng W.-L."/>
            <person name="Kazmierczak K.M."/>
            <person name="Andrzejewski T.M."/>
            <person name="Davidsen T.M."/>
            <person name="Wayne K.J."/>
            <person name="Tettelin H."/>
            <person name="Glass J.I."/>
            <person name="Rusch D."/>
            <person name="Podicherti R."/>
            <person name="Tsui H.-C.T."/>
            <person name="Winkler M.E."/>
        </authorList>
    </citation>
    <scope>NUCLEOTIDE SEQUENCE</scope>
</reference>
<gene>
    <name evidence="1" type="ORF">METZ01_LOCUS32675</name>
</gene>
<accession>A0A381QKE0</accession>
<dbReference type="InterPro" id="IPR003737">
    <property type="entry name" value="GlcNAc_PI_deacetylase-related"/>
</dbReference>
<dbReference type="Pfam" id="PF02585">
    <property type="entry name" value="PIG-L"/>
    <property type="match status" value="1"/>
</dbReference>
<evidence type="ECO:0008006" key="2">
    <source>
        <dbReference type="Google" id="ProtNLM"/>
    </source>
</evidence>
<dbReference type="AlphaFoldDB" id="A0A381QKE0"/>
<proteinExistence type="predicted"/>
<dbReference type="Gene3D" id="3.40.50.10320">
    <property type="entry name" value="LmbE-like"/>
    <property type="match status" value="1"/>
</dbReference>
<organism evidence="1">
    <name type="scientific">marine metagenome</name>
    <dbReference type="NCBI Taxonomy" id="408172"/>
    <lineage>
        <taxon>unclassified sequences</taxon>
        <taxon>metagenomes</taxon>
        <taxon>ecological metagenomes</taxon>
    </lineage>
</organism>
<dbReference type="EMBL" id="UINC01001403">
    <property type="protein sequence ID" value="SUZ79821.1"/>
    <property type="molecule type" value="Genomic_DNA"/>
</dbReference>
<sequence length="100" mass="11098">MLNPEHMLIPFQASPLLPGPWLVFAPHADDETFGMGGSLLKAKKENVETHLVVLTDGAFGGEREDLVKVREEEVNRAAQLLGIKSLHCWSEPDRGLDHNE</sequence>
<evidence type="ECO:0000313" key="1">
    <source>
        <dbReference type="EMBL" id="SUZ79821.1"/>
    </source>
</evidence>
<dbReference type="SUPFAM" id="SSF102588">
    <property type="entry name" value="LmbE-like"/>
    <property type="match status" value="1"/>
</dbReference>
<dbReference type="InterPro" id="IPR024078">
    <property type="entry name" value="LmbE-like_dom_sf"/>
</dbReference>